<name>A0A8J6IWS6_9ALTE</name>
<keyword evidence="6" id="KW-0966">Cell projection</keyword>
<feature type="coiled-coil region" evidence="4">
    <location>
        <begin position="1"/>
        <end position="57"/>
    </location>
</feature>
<feature type="compositionally biased region" description="Polar residues" evidence="5">
    <location>
        <begin position="121"/>
        <end position="130"/>
    </location>
</feature>
<dbReference type="GO" id="GO:0044780">
    <property type="term" value="P:bacterial-type flagellum assembly"/>
    <property type="evidence" value="ECO:0007669"/>
    <property type="project" value="InterPro"/>
</dbReference>
<dbReference type="SUPFAM" id="SSF140566">
    <property type="entry name" value="FlgN-like"/>
    <property type="match status" value="1"/>
</dbReference>
<evidence type="ECO:0000256" key="4">
    <source>
        <dbReference type="SAM" id="Coils"/>
    </source>
</evidence>
<evidence type="ECO:0000256" key="3">
    <source>
        <dbReference type="ARBA" id="ARBA00022795"/>
    </source>
</evidence>
<comment type="function">
    <text evidence="1">Required for the efficient initiation of filament assembly.</text>
</comment>
<dbReference type="InterPro" id="IPR007809">
    <property type="entry name" value="FlgN-like"/>
</dbReference>
<sequence>MSDMRDALNQQQQQLKQLSLVLENELALISARNADALMKLLEDKESLLNDIAEQDRLIARLYPAQEDKHAFEDDIQLIDKLLEECRYRTDINQKAVEQGQLRLAHLRNMIVESRAKESMTYDKTGQTHSGNKGKGISA</sequence>
<keyword evidence="6" id="KW-0282">Flagellum</keyword>
<evidence type="ECO:0000313" key="6">
    <source>
        <dbReference type="EMBL" id="MBC3766798.1"/>
    </source>
</evidence>
<dbReference type="Pfam" id="PF05130">
    <property type="entry name" value="FlgN"/>
    <property type="match status" value="1"/>
</dbReference>
<keyword evidence="7" id="KW-1185">Reference proteome</keyword>
<dbReference type="AlphaFoldDB" id="A0A8J6IWS6"/>
<keyword evidence="3" id="KW-1005">Bacterial flagellum biogenesis</keyword>
<evidence type="ECO:0000256" key="1">
    <source>
        <dbReference type="ARBA" id="ARBA00002397"/>
    </source>
</evidence>
<feature type="region of interest" description="Disordered" evidence="5">
    <location>
        <begin position="117"/>
        <end position="138"/>
    </location>
</feature>
<evidence type="ECO:0000313" key="7">
    <source>
        <dbReference type="Proteomes" id="UP000601768"/>
    </source>
</evidence>
<comment type="similarity">
    <text evidence="2">Belongs to the FlgN family.</text>
</comment>
<evidence type="ECO:0000256" key="5">
    <source>
        <dbReference type="SAM" id="MobiDB-lite"/>
    </source>
</evidence>
<reference evidence="6" key="2">
    <citation type="submission" date="2020-08" db="EMBL/GenBank/DDBJ databases">
        <authorList>
            <person name="Lai Q."/>
        </authorList>
    </citation>
    <scope>NUCLEOTIDE SEQUENCE</scope>
    <source>
        <strain evidence="6">S27-2</strain>
    </source>
</reference>
<proteinExistence type="inferred from homology"/>
<gene>
    <name evidence="6" type="primary">flgN</name>
    <name evidence="6" type="ORF">H8B19_12985</name>
</gene>
<keyword evidence="6" id="KW-0969">Cilium</keyword>
<dbReference type="Proteomes" id="UP000601768">
    <property type="component" value="Unassembled WGS sequence"/>
</dbReference>
<dbReference type="InterPro" id="IPR036679">
    <property type="entry name" value="FlgN-like_sf"/>
</dbReference>
<dbReference type="EMBL" id="JACNEP010000010">
    <property type="protein sequence ID" value="MBC3766798.1"/>
    <property type="molecule type" value="Genomic_DNA"/>
</dbReference>
<reference evidence="6" key="1">
    <citation type="journal article" date="2018" name="Int. J. Syst. Evol. Microbiol.">
        <title>Neptunicella marina gen. nov., sp. nov., isolated from surface seawater.</title>
        <authorList>
            <person name="Liu X."/>
            <person name="Lai Q."/>
            <person name="Du Y."/>
            <person name="Zhang X."/>
            <person name="Liu Z."/>
            <person name="Sun F."/>
            <person name="Shao Z."/>
        </authorList>
    </citation>
    <scope>NUCLEOTIDE SEQUENCE</scope>
    <source>
        <strain evidence="6">S27-2</strain>
    </source>
</reference>
<evidence type="ECO:0000256" key="2">
    <source>
        <dbReference type="ARBA" id="ARBA00007703"/>
    </source>
</evidence>
<organism evidence="6 7">
    <name type="scientific">Neptunicella marina</name>
    <dbReference type="NCBI Taxonomy" id="2125989"/>
    <lineage>
        <taxon>Bacteria</taxon>
        <taxon>Pseudomonadati</taxon>
        <taxon>Pseudomonadota</taxon>
        <taxon>Gammaproteobacteria</taxon>
        <taxon>Alteromonadales</taxon>
        <taxon>Alteromonadaceae</taxon>
        <taxon>Neptunicella</taxon>
    </lineage>
</organism>
<keyword evidence="4" id="KW-0175">Coiled coil</keyword>
<dbReference type="RefSeq" id="WP_186507322.1">
    <property type="nucleotide sequence ID" value="NZ_JACNEP010000010.1"/>
</dbReference>
<protein>
    <submittedName>
        <fullName evidence="6">Flagellar export chaperone FlgN</fullName>
    </submittedName>
</protein>
<accession>A0A8J6IWS6</accession>
<comment type="caution">
    <text evidence="6">The sequence shown here is derived from an EMBL/GenBank/DDBJ whole genome shotgun (WGS) entry which is preliminary data.</text>
</comment>